<comment type="subcellular location">
    <subcellularLocation>
        <location evidence="1">Periplasm</location>
    </subcellularLocation>
</comment>
<dbReference type="PANTHER" id="PTHR30600">
    <property type="entry name" value="CYTOCHROME C PEROXIDASE-RELATED"/>
    <property type="match status" value="1"/>
</dbReference>
<feature type="binding site" description="covalent" evidence="8">
    <location>
        <position position="68"/>
    </location>
    <ligand>
        <name>heme c</name>
        <dbReference type="ChEBI" id="CHEBI:61717"/>
        <label>1</label>
    </ligand>
</feature>
<dbReference type="InterPro" id="IPR004852">
    <property type="entry name" value="Di-haem_cyt_c_peroxidsae"/>
</dbReference>
<evidence type="ECO:0000256" key="9">
    <source>
        <dbReference type="PIRSR" id="PIRSR000294-2"/>
    </source>
</evidence>
<evidence type="ECO:0000313" key="13">
    <source>
        <dbReference type="EMBL" id="KRT57108.1"/>
    </source>
</evidence>
<dbReference type="GO" id="GO:0020037">
    <property type="term" value="F:heme binding"/>
    <property type="evidence" value="ECO:0007669"/>
    <property type="project" value="InterPro"/>
</dbReference>
<evidence type="ECO:0000259" key="11">
    <source>
        <dbReference type="PROSITE" id="PS51007"/>
    </source>
</evidence>
<dbReference type="PIRSF" id="PIRSF000294">
    <property type="entry name" value="Cytochrome-c_peroxidase"/>
    <property type="match status" value="1"/>
</dbReference>
<feature type="binding site" description="axial binding residue" evidence="9">
    <location>
        <position position="208"/>
    </location>
    <ligand>
        <name>heme c</name>
        <dbReference type="ChEBI" id="CHEBI:61717"/>
        <label>2</label>
    </ligand>
    <ligandPart>
        <name>Fe</name>
        <dbReference type="ChEBI" id="CHEBI:18248"/>
    </ligandPart>
</feature>
<dbReference type="EMBL" id="LMXI01000608">
    <property type="protein sequence ID" value="KRT57108.1"/>
    <property type="molecule type" value="Genomic_DNA"/>
</dbReference>
<dbReference type="InterPro" id="IPR026259">
    <property type="entry name" value="MauG/Cytc_peroxidase"/>
</dbReference>
<keyword evidence="6" id="KW-0560">Oxidoreductase</keyword>
<dbReference type="Pfam" id="PF03150">
    <property type="entry name" value="CCP_MauG"/>
    <property type="match status" value="1"/>
</dbReference>
<dbReference type="GO" id="GO:0004130">
    <property type="term" value="F:cytochrome-c peroxidase activity"/>
    <property type="evidence" value="ECO:0007669"/>
    <property type="project" value="TreeGrafter"/>
</dbReference>
<reference evidence="14 15" key="1">
    <citation type="submission" date="2015-11" db="EMBL/GenBank/DDBJ databases">
        <title>The genome of Candidatus Endoriftia persephone in Ridgeia piscesae and population structure of the North Eastern Pacific vestimentiferan symbionts.</title>
        <authorList>
            <person name="Perez M."/>
            <person name="Juniper K.S."/>
        </authorList>
    </citation>
    <scope>NUCLEOTIDE SEQUENCE [LARGE SCALE GENOMIC DNA]</scope>
    <source>
        <strain evidence="13">Ind10</strain>
        <strain evidence="12">Ind11</strain>
    </source>
</reference>
<evidence type="ECO:0000256" key="4">
    <source>
        <dbReference type="ARBA" id="ARBA00022729"/>
    </source>
</evidence>
<accession>A0A0T5YXP9</accession>
<keyword evidence="12" id="KW-0575">Peroxidase</keyword>
<dbReference type="InterPro" id="IPR051395">
    <property type="entry name" value="Cytochrome_c_Peroxidase/MauG"/>
</dbReference>
<organism evidence="12 15">
    <name type="scientific">endosymbiont of Ridgeia piscesae</name>
    <dbReference type="NCBI Taxonomy" id="54398"/>
    <lineage>
        <taxon>Bacteria</taxon>
        <taxon>Pseudomonadati</taxon>
        <taxon>Pseudomonadota</taxon>
        <taxon>Gammaproteobacteria</taxon>
        <taxon>sulfur-oxidizing symbionts</taxon>
    </lineage>
</organism>
<feature type="binding site" description="covalent" evidence="8">
    <location>
        <position position="65"/>
    </location>
    <ligand>
        <name>heme c</name>
        <dbReference type="ChEBI" id="CHEBI:61717"/>
        <label>1</label>
    </ligand>
</feature>
<dbReference type="GO" id="GO:0009055">
    <property type="term" value="F:electron transfer activity"/>
    <property type="evidence" value="ECO:0007669"/>
    <property type="project" value="InterPro"/>
</dbReference>
<proteinExistence type="predicted"/>
<dbReference type="PATRIC" id="fig|54398.3.peg.1313"/>
<feature type="binding site" description="axial binding residue" evidence="9">
    <location>
        <position position="69"/>
    </location>
    <ligand>
        <name>heme c</name>
        <dbReference type="ChEBI" id="CHEBI:61717"/>
        <label>1</label>
    </ligand>
    <ligandPart>
        <name>Fe</name>
        <dbReference type="ChEBI" id="CHEBI:18248"/>
    </ligandPart>
</feature>
<dbReference type="GO" id="GO:0042597">
    <property type="term" value="C:periplasmic space"/>
    <property type="evidence" value="ECO:0007669"/>
    <property type="project" value="UniProtKB-SubCell"/>
</dbReference>
<evidence type="ECO:0000313" key="15">
    <source>
        <dbReference type="Proteomes" id="UP000051634"/>
    </source>
</evidence>
<evidence type="ECO:0000256" key="6">
    <source>
        <dbReference type="ARBA" id="ARBA00023002"/>
    </source>
</evidence>
<dbReference type="OrthoDB" id="9805202at2"/>
<feature type="binding site" description="covalent" evidence="8">
    <location>
        <position position="207"/>
    </location>
    <ligand>
        <name>heme c</name>
        <dbReference type="ChEBI" id="CHEBI:61717"/>
        <label>2</label>
    </ligand>
</feature>
<dbReference type="EMBL" id="LDXT01000081">
    <property type="protein sequence ID" value="KRT55331.1"/>
    <property type="molecule type" value="Genomic_DNA"/>
</dbReference>
<evidence type="ECO:0000313" key="14">
    <source>
        <dbReference type="Proteomes" id="UP000051276"/>
    </source>
</evidence>
<feature type="domain" description="Cytochrome c" evidence="11">
    <location>
        <begin position="43"/>
        <end position="152"/>
    </location>
</feature>
<keyword evidence="5" id="KW-0574">Periplasm</keyword>
<sequence length="368" mass="40754">MGVRVKTGHTLLAAALGLGMTFGAQAGKYPDISPLPDLKINKAKAELGKRLFFDRRLSGDAGIACADCHQPKHGYAHPDALSPGYPGNGHFRNSASLVNTAHKKVWNWDGRIGTNLNDMTREMLTEDYIMNMDMRIMQERVKQDPKYLEMFKAAGMGEPSNGKIRKLIPEYLKTLTSRGAPIDTGKMSAAAKRGKKVFAGKGGCIQCHNGPLASDGKAHNTGVPENFDVFLDPMNHQAFLAFAMFQGIENYMNLKRDPGYYNVTLNADDMGKFVTPSLRELKYTAPYMHNGMLKSLDDVIAFYNKGGGKDSRKSKLLKPLKLSKQERSDLKAFLLSMSGEPLTSSKYVCKEAYPAEYPVIENWTQVKN</sequence>
<evidence type="ECO:0000256" key="3">
    <source>
        <dbReference type="ARBA" id="ARBA00022723"/>
    </source>
</evidence>
<evidence type="ECO:0000256" key="1">
    <source>
        <dbReference type="ARBA" id="ARBA00004418"/>
    </source>
</evidence>
<evidence type="ECO:0000256" key="2">
    <source>
        <dbReference type="ARBA" id="ARBA00022617"/>
    </source>
</evidence>
<keyword evidence="15" id="KW-1185">Reference proteome</keyword>
<evidence type="ECO:0000256" key="7">
    <source>
        <dbReference type="ARBA" id="ARBA00023004"/>
    </source>
</evidence>
<dbReference type="AlphaFoldDB" id="A0A0T5YXP9"/>
<evidence type="ECO:0000256" key="8">
    <source>
        <dbReference type="PIRSR" id="PIRSR000294-1"/>
    </source>
</evidence>
<dbReference type="STRING" id="54398.Ga0074115_11689"/>
<dbReference type="Proteomes" id="UP000051276">
    <property type="component" value="Unassembled WGS sequence"/>
</dbReference>
<dbReference type="Proteomes" id="UP000051634">
    <property type="component" value="Unassembled WGS sequence"/>
</dbReference>
<dbReference type="PANTHER" id="PTHR30600:SF10">
    <property type="entry name" value="BLL6722 PROTEIN"/>
    <property type="match status" value="1"/>
</dbReference>
<comment type="cofactor">
    <cofactor evidence="8">
        <name>heme</name>
        <dbReference type="ChEBI" id="CHEBI:30413"/>
    </cofactor>
    <text evidence="8">Binds 2 heme groups.</text>
</comment>
<feature type="chain" id="PRO_5010437698" evidence="10">
    <location>
        <begin position="27"/>
        <end position="368"/>
    </location>
</feature>
<keyword evidence="7 9" id="KW-0408">Iron</keyword>
<dbReference type="InterPro" id="IPR036909">
    <property type="entry name" value="Cyt_c-like_dom_sf"/>
</dbReference>
<dbReference type="RefSeq" id="WP_057956079.1">
    <property type="nucleotide sequence ID" value="NZ_KQ556906.1"/>
</dbReference>
<evidence type="ECO:0000256" key="5">
    <source>
        <dbReference type="ARBA" id="ARBA00022764"/>
    </source>
</evidence>
<dbReference type="PROSITE" id="PS51007">
    <property type="entry name" value="CYTC"/>
    <property type="match status" value="2"/>
</dbReference>
<dbReference type="GO" id="GO:0046872">
    <property type="term" value="F:metal ion binding"/>
    <property type="evidence" value="ECO:0007669"/>
    <property type="project" value="UniProtKB-KW"/>
</dbReference>
<comment type="caution">
    <text evidence="12">The sequence shown here is derived from an EMBL/GenBank/DDBJ whole genome shotgun (WGS) entry which is preliminary data.</text>
</comment>
<feature type="domain" description="Cytochrome c" evidence="11">
    <location>
        <begin position="189"/>
        <end position="338"/>
    </location>
</feature>
<gene>
    <name evidence="12" type="ORF">Ga0074115_11689</name>
    <name evidence="13" type="ORF">Ga0076813_10862</name>
</gene>
<name>A0A0T5YXP9_9GAMM</name>
<evidence type="ECO:0000256" key="10">
    <source>
        <dbReference type="SAM" id="SignalP"/>
    </source>
</evidence>
<comment type="PTM">
    <text evidence="8">Binds 2 heme groups per subunit.</text>
</comment>
<feature type="signal peptide" evidence="10">
    <location>
        <begin position="1"/>
        <end position="26"/>
    </location>
</feature>
<protein>
    <submittedName>
        <fullName evidence="12">Cytochrome c peroxidase</fullName>
    </submittedName>
</protein>
<feature type="binding site" description="covalent" evidence="8">
    <location>
        <position position="204"/>
    </location>
    <ligand>
        <name>heme c</name>
        <dbReference type="ChEBI" id="CHEBI:61717"/>
        <label>2</label>
    </ligand>
</feature>
<dbReference type="SUPFAM" id="SSF46626">
    <property type="entry name" value="Cytochrome c"/>
    <property type="match status" value="2"/>
</dbReference>
<evidence type="ECO:0000313" key="12">
    <source>
        <dbReference type="EMBL" id="KRT55331.1"/>
    </source>
</evidence>
<keyword evidence="3 9" id="KW-0479">Metal-binding</keyword>
<dbReference type="InterPro" id="IPR009056">
    <property type="entry name" value="Cyt_c-like_dom"/>
</dbReference>
<dbReference type="Gene3D" id="1.10.760.10">
    <property type="entry name" value="Cytochrome c-like domain"/>
    <property type="match status" value="2"/>
</dbReference>
<keyword evidence="4 10" id="KW-0732">Signal</keyword>
<keyword evidence="2 8" id="KW-0349">Heme</keyword>